<name>A0A5N0V5J0_9PSEU</name>
<keyword evidence="3" id="KW-0479">Metal-binding</keyword>
<sequence>MTPCFILPQVVLDRLAEREDPEVRAAALRTIAASAALRTQRTAFTQVVQQLQVNSTALATLTPDSGERKSVYDVAHGEEEDLPGEPERKEGEGPVADVAVNEAFDNADRTHDFYREIFARESVDAKGMELISSVHFGTAFDNAFWNGLQMVYGDGSGRVLAVGSLTKDLAVVAHEITHGVVQFTAGLRYQDQSGALNEHMADAFGSMCKQYAAGQTADEADWLVGAGVLGSALHGKALRSMKEPGTAYDMDDQPAHMKDYDHTARDNGGVHINSGIPNKAFYLVATRLGGHSWEVAGKVWYDALTRKLAERSDFKAAAEATVASATELYGDKEAEVVRACWKEVGVL</sequence>
<dbReference type="InterPro" id="IPR027268">
    <property type="entry name" value="Peptidase_M4/M1_CTD_sf"/>
</dbReference>
<dbReference type="Pfam" id="PF01447">
    <property type="entry name" value="Peptidase_M4"/>
    <property type="match status" value="1"/>
</dbReference>
<dbReference type="GO" id="GO:0006508">
    <property type="term" value="P:proteolysis"/>
    <property type="evidence" value="ECO:0007669"/>
    <property type="project" value="UniProtKB-KW"/>
</dbReference>
<comment type="caution">
    <text evidence="11">The sequence shown here is derived from an EMBL/GenBank/DDBJ whole genome shotgun (WGS) entry which is preliminary data.</text>
</comment>
<evidence type="ECO:0000313" key="12">
    <source>
        <dbReference type="Proteomes" id="UP000319769"/>
    </source>
</evidence>
<evidence type="ECO:0000313" key="11">
    <source>
        <dbReference type="EMBL" id="KAA9161646.1"/>
    </source>
</evidence>
<reference evidence="11" key="1">
    <citation type="submission" date="2019-09" db="EMBL/GenBank/DDBJ databases">
        <authorList>
            <person name="Teo W.F.A."/>
            <person name="Duangmal K."/>
        </authorList>
    </citation>
    <scope>NUCLEOTIDE SEQUENCE [LARGE SCALE GENOMIC DNA]</scope>
    <source>
        <strain evidence="11">K81G1</strain>
    </source>
</reference>
<dbReference type="InterPro" id="IPR052759">
    <property type="entry name" value="Metalloprotease_M4"/>
</dbReference>
<dbReference type="PRINTS" id="PR00730">
    <property type="entry name" value="THERMOLYSIN"/>
</dbReference>
<evidence type="ECO:0000256" key="5">
    <source>
        <dbReference type="ARBA" id="ARBA00022833"/>
    </source>
</evidence>
<dbReference type="SUPFAM" id="SSF55486">
    <property type="entry name" value="Metalloproteases ('zincins'), catalytic domain"/>
    <property type="match status" value="1"/>
</dbReference>
<gene>
    <name evidence="11" type="ORF">FPZ12_014160</name>
</gene>
<evidence type="ECO:0000259" key="10">
    <source>
        <dbReference type="Pfam" id="PF02868"/>
    </source>
</evidence>
<dbReference type="Gene3D" id="1.10.390.10">
    <property type="entry name" value="Neutral Protease Domain 2"/>
    <property type="match status" value="1"/>
</dbReference>
<comment type="function">
    <text evidence="8">Extracellular zinc metalloprotease.</text>
</comment>
<keyword evidence="4 8" id="KW-0378">Hydrolase</keyword>
<feature type="domain" description="Peptidase M4 C-terminal" evidence="10">
    <location>
        <begin position="185"/>
        <end position="346"/>
    </location>
</feature>
<evidence type="ECO:0000256" key="3">
    <source>
        <dbReference type="ARBA" id="ARBA00022723"/>
    </source>
</evidence>
<dbReference type="AlphaFoldDB" id="A0A5N0V5J0"/>
<dbReference type="CDD" id="cd09597">
    <property type="entry name" value="M4_TLP"/>
    <property type="match status" value="1"/>
</dbReference>
<evidence type="ECO:0000256" key="4">
    <source>
        <dbReference type="ARBA" id="ARBA00022801"/>
    </source>
</evidence>
<evidence type="ECO:0000256" key="6">
    <source>
        <dbReference type="ARBA" id="ARBA00023049"/>
    </source>
</evidence>
<organism evidence="11 12">
    <name type="scientific">Amycolatopsis acidicola</name>
    <dbReference type="NCBI Taxonomy" id="2596893"/>
    <lineage>
        <taxon>Bacteria</taxon>
        <taxon>Bacillati</taxon>
        <taxon>Actinomycetota</taxon>
        <taxon>Actinomycetes</taxon>
        <taxon>Pseudonocardiales</taxon>
        <taxon>Pseudonocardiaceae</taxon>
        <taxon>Amycolatopsis</taxon>
    </lineage>
</organism>
<dbReference type="GO" id="GO:0005576">
    <property type="term" value="C:extracellular region"/>
    <property type="evidence" value="ECO:0007669"/>
    <property type="project" value="UniProtKB-SubCell"/>
</dbReference>
<dbReference type="Pfam" id="PF02868">
    <property type="entry name" value="Peptidase_M4_C"/>
    <property type="match status" value="1"/>
</dbReference>
<feature type="domain" description="Peptidase M4" evidence="9">
    <location>
        <begin position="98"/>
        <end position="182"/>
    </location>
</feature>
<dbReference type="GO" id="GO:0004222">
    <property type="term" value="F:metalloendopeptidase activity"/>
    <property type="evidence" value="ECO:0007669"/>
    <property type="project" value="UniProtKB-UniRule"/>
</dbReference>
<accession>A0A5N0V5J0</accession>
<dbReference type="OrthoDB" id="291295at2"/>
<keyword evidence="12" id="KW-1185">Reference proteome</keyword>
<proteinExistence type="inferred from homology"/>
<dbReference type="EC" id="3.4.24.-" evidence="8"/>
<protein>
    <recommendedName>
        <fullName evidence="8">Neutral metalloproteinase</fullName>
        <ecNumber evidence="8">3.4.24.-</ecNumber>
    </recommendedName>
</protein>
<evidence type="ECO:0000259" key="9">
    <source>
        <dbReference type="Pfam" id="PF01447"/>
    </source>
</evidence>
<keyword evidence="6 8" id="KW-0482">Metalloprotease</keyword>
<dbReference type="InterPro" id="IPR023612">
    <property type="entry name" value="Peptidase_M4"/>
</dbReference>
<dbReference type="InterPro" id="IPR013856">
    <property type="entry name" value="Peptidase_M4_domain"/>
</dbReference>
<evidence type="ECO:0000256" key="7">
    <source>
        <dbReference type="PIRSR" id="PIRSR623612-1"/>
    </source>
</evidence>
<dbReference type="PANTHER" id="PTHR43579:SF1">
    <property type="entry name" value="NEUTRAL METALLOPROTEINASE"/>
    <property type="match status" value="1"/>
</dbReference>
<evidence type="ECO:0000256" key="1">
    <source>
        <dbReference type="ARBA" id="ARBA00009388"/>
    </source>
</evidence>
<dbReference type="PANTHER" id="PTHR43579">
    <property type="match status" value="1"/>
</dbReference>
<feature type="active site" description="Proton donor" evidence="7">
    <location>
        <position position="271"/>
    </location>
</feature>
<keyword evidence="5 8" id="KW-0862">Zinc</keyword>
<dbReference type="Gene3D" id="3.10.170.10">
    <property type="match status" value="1"/>
</dbReference>
<comment type="subcellular location">
    <subcellularLocation>
        <location evidence="8">Secreted</location>
    </subcellularLocation>
</comment>
<keyword evidence="2 8" id="KW-0645">Protease</keyword>
<dbReference type="Proteomes" id="UP000319769">
    <property type="component" value="Unassembled WGS sequence"/>
</dbReference>
<dbReference type="InterPro" id="IPR001570">
    <property type="entry name" value="Peptidase_M4_C_domain"/>
</dbReference>
<comment type="similarity">
    <text evidence="1 8">Belongs to the peptidase M4 family.</text>
</comment>
<keyword evidence="8" id="KW-0964">Secreted</keyword>
<dbReference type="GO" id="GO:0046872">
    <property type="term" value="F:metal ion binding"/>
    <property type="evidence" value="ECO:0007669"/>
    <property type="project" value="UniProtKB-UniRule"/>
</dbReference>
<feature type="active site" evidence="7">
    <location>
        <position position="175"/>
    </location>
</feature>
<evidence type="ECO:0000256" key="2">
    <source>
        <dbReference type="ARBA" id="ARBA00022670"/>
    </source>
</evidence>
<evidence type="ECO:0000256" key="8">
    <source>
        <dbReference type="RuleBase" id="RU366073"/>
    </source>
</evidence>
<dbReference type="RefSeq" id="WP_144745997.1">
    <property type="nucleotide sequence ID" value="NZ_VMNW02000016.1"/>
</dbReference>
<dbReference type="EMBL" id="VMNW02000016">
    <property type="protein sequence ID" value="KAA9161646.1"/>
    <property type="molecule type" value="Genomic_DNA"/>
</dbReference>
<comment type="cofactor">
    <cofactor evidence="8">
        <name>Zn(2+)</name>
        <dbReference type="ChEBI" id="CHEBI:29105"/>
    </cofactor>
</comment>